<dbReference type="InterPro" id="IPR036390">
    <property type="entry name" value="WH_DNA-bd_sf"/>
</dbReference>
<evidence type="ECO:0000259" key="5">
    <source>
        <dbReference type="PROSITE" id="PS51078"/>
    </source>
</evidence>
<evidence type="ECO:0000259" key="4">
    <source>
        <dbReference type="PROSITE" id="PS51077"/>
    </source>
</evidence>
<name>A0A356LHI8_9BURK</name>
<dbReference type="PANTHER" id="PTHR30136:SF33">
    <property type="entry name" value="TRANSCRIPTIONAL REGULATORY PROTEIN"/>
    <property type="match status" value="1"/>
</dbReference>
<evidence type="ECO:0000313" key="6">
    <source>
        <dbReference type="EMBL" id="HBP30384.1"/>
    </source>
</evidence>
<dbReference type="GO" id="GO:0045892">
    <property type="term" value="P:negative regulation of DNA-templated transcription"/>
    <property type="evidence" value="ECO:0007669"/>
    <property type="project" value="TreeGrafter"/>
</dbReference>
<accession>A0A356LHI8</accession>
<evidence type="ECO:0000256" key="1">
    <source>
        <dbReference type="ARBA" id="ARBA00023015"/>
    </source>
</evidence>
<dbReference type="SMART" id="SM00346">
    <property type="entry name" value="HTH_ICLR"/>
    <property type="match status" value="1"/>
</dbReference>
<dbReference type="SUPFAM" id="SSF46785">
    <property type="entry name" value="Winged helix' DNA-binding domain"/>
    <property type="match status" value="1"/>
</dbReference>
<feature type="domain" description="IclR-ED" evidence="5">
    <location>
        <begin position="76"/>
        <end position="264"/>
    </location>
</feature>
<evidence type="ECO:0000313" key="7">
    <source>
        <dbReference type="Proteomes" id="UP000264036"/>
    </source>
</evidence>
<keyword evidence="1" id="KW-0805">Transcription regulation</keyword>
<evidence type="ECO:0000256" key="2">
    <source>
        <dbReference type="ARBA" id="ARBA00023125"/>
    </source>
</evidence>
<proteinExistence type="predicted"/>
<keyword evidence="3" id="KW-0804">Transcription</keyword>
<dbReference type="AlphaFoldDB" id="A0A356LHI8"/>
<dbReference type="InterPro" id="IPR036388">
    <property type="entry name" value="WH-like_DNA-bd_sf"/>
</dbReference>
<dbReference type="InterPro" id="IPR014757">
    <property type="entry name" value="Tscrpt_reg_IclR_C"/>
</dbReference>
<sequence>MKDTDRHSDPRFATTVAHGMSVLQCFRMAEPALSNKELAERTGLSKATISRLTYTLALKGLLLYDVQLRRYRLGAGILSLAHPMLSGIRLRQMARPYMRALADHCEGSVSLGLNDKLHMVYIETSRGHEVIGYRPDIGARLPLLASAMGRAWLANSSSEIRERVLDQIRSEDASQLQMHGAAWERARHDWNTKGYCLSYGDWQADVHAVAVALRDPVGGDYLVFNCGVPVSRLKGRTIETVAARPLLAMVDEINKCRLQEAHND</sequence>
<dbReference type="Pfam" id="PF09339">
    <property type="entry name" value="HTH_IclR"/>
    <property type="match status" value="1"/>
</dbReference>
<dbReference type="Proteomes" id="UP000264036">
    <property type="component" value="Unassembled WGS sequence"/>
</dbReference>
<dbReference type="EMBL" id="DOEK01000029">
    <property type="protein sequence ID" value="HBP30384.1"/>
    <property type="molecule type" value="Genomic_DNA"/>
</dbReference>
<dbReference type="PROSITE" id="PS51078">
    <property type="entry name" value="ICLR_ED"/>
    <property type="match status" value="1"/>
</dbReference>
<dbReference type="SUPFAM" id="SSF55781">
    <property type="entry name" value="GAF domain-like"/>
    <property type="match status" value="1"/>
</dbReference>
<gene>
    <name evidence="6" type="ORF">DD666_13305</name>
</gene>
<dbReference type="Gene3D" id="1.10.10.10">
    <property type="entry name" value="Winged helix-like DNA-binding domain superfamily/Winged helix DNA-binding domain"/>
    <property type="match status" value="1"/>
</dbReference>
<protein>
    <submittedName>
        <fullName evidence="6">IclR family transcriptional regulator</fullName>
    </submittedName>
</protein>
<feature type="domain" description="HTH iclR-type" evidence="4">
    <location>
        <begin position="13"/>
        <end position="75"/>
    </location>
</feature>
<dbReference type="PROSITE" id="PS51077">
    <property type="entry name" value="HTH_ICLR"/>
    <property type="match status" value="1"/>
</dbReference>
<comment type="caution">
    <text evidence="6">The sequence shown here is derived from an EMBL/GenBank/DDBJ whole genome shotgun (WGS) entry which is preliminary data.</text>
</comment>
<dbReference type="InterPro" id="IPR029016">
    <property type="entry name" value="GAF-like_dom_sf"/>
</dbReference>
<dbReference type="InterPro" id="IPR005471">
    <property type="entry name" value="Tscrpt_reg_IclR_N"/>
</dbReference>
<organism evidence="6 7">
    <name type="scientific">Advenella kashmirensis</name>
    <dbReference type="NCBI Taxonomy" id="310575"/>
    <lineage>
        <taxon>Bacteria</taxon>
        <taxon>Pseudomonadati</taxon>
        <taxon>Pseudomonadota</taxon>
        <taxon>Betaproteobacteria</taxon>
        <taxon>Burkholderiales</taxon>
        <taxon>Alcaligenaceae</taxon>
    </lineage>
</organism>
<keyword evidence="2" id="KW-0238">DNA-binding</keyword>
<dbReference type="GO" id="GO:0003677">
    <property type="term" value="F:DNA binding"/>
    <property type="evidence" value="ECO:0007669"/>
    <property type="project" value="UniProtKB-KW"/>
</dbReference>
<dbReference type="Pfam" id="PF01614">
    <property type="entry name" value="IclR_C"/>
    <property type="match status" value="1"/>
</dbReference>
<dbReference type="InterPro" id="IPR050707">
    <property type="entry name" value="HTH_MetabolicPath_Reg"/>
</dbReference>
<dbReference type="Gene3D" id="3.30.450.40">
    <property type="match status" value="1"/>
</dbReference>
<dbReference type="GO" id="GO:0003700">
    <property type="term" value="F:DNA-binding transcription factor activity"/>
    <property type="evidence" value="ECO:0007669"/>
    <property type="project" value="TreeGrafter"/>
</dbReference>
<dbReference type="PANTHER" id="PTHR30136">
    <property type="entry name" value="HELIX-TURN-HELIX TRANSCRIPTIONAL REGULATOR, ICLR FAMILY"/>
    <property type="match status" value="1"/>
</dbReference>
<reference evidence="6 7" key="1">
    <citation type="journal article" date="2018" name="Nat. Biotechnol.">
        <title>A standardized bacterial taxonomy based on genome phylogeny substantially revises the tree of life.</title>
        <authorList>
            <person name="Parks D.H."/>
            <person name="Chuvochina M."/>
            <person name="Waite D.W."/>
            <person name="Rinke C."/>
            <person name="Skarshewski A."/>
            <person name="Chaumeil P.A."/>
            <person name="Hugenholtz P."/>
        </authorList>
    </citation>
    <scope>NUCLEOTIDE SEQUENCE [LARGE SCALE GENOMIC DNA]</scope>
    <source>
        <strain evidence="6">UBA10707</strain>
    </source>
</reference>
<evidence type="ECO:0000256" key="3">
    <source>
        <dbReference type="ARBA" id="ARBA00023163"/>
    </source>
</evidence>